<evidence type="ECO:0000259" key="1">
    <source>
        <dbReference type="Pfam" id="PF00534"/>
    </source>
</evidence>
<feature type="domain" description="Glycosyl transferase family 1" evidence="1">
    <location>
        <begin position="194"/>
        <end position="318"/>
    </location>
</feature>
<dbReference type="Proteomes" id="UP000286287">
    <property type="component" value="Unassembled WGS sequence"/>
</dbReference>
<name>A0A418V677_9DEIO</name>
<evidence type="ECO:0000259" key="2">
    <source>
        <dbReference type="Pfam" id="PF13439"/>
    </source>
</evidence>
<dbReference type="PANTHER" id="PTHR45947:SF14">
    <property type="entry name" value="SLL1723 PROTEIN"/>
    <property type="match status" value="1"/>
</dbReference>
<dbReference type="AlphaFoldDB" id="A0A418V677"/>
<evidence type="ECO:0000313" key="4">
    <source>
        <dbReference type="Proteomes" id="UP000286287"/>
    </source>
</evidence>
<keyword evidence="3" id="KW-0808">Transferase</keyword>
<dbReference type="RefSeq" id="WP_119762935.1">
    <property type="nucleotide sequence ID" value="NZ_QYUJ01000014.1"/>
</dbReference>
<sequence length="380" mass="42008">MPTAPTPIRVLHLTGNLDRGGIETWLKNVLQRVDRRQVAMDIMVVSPAPHEGHYEAELRALGARILRMPPTNRPLKFLPAYLRTLRQFGPYDVVHSHIHHFGGLALALARLAGVKVRVATSHNDTLKLDLAARNGRYAYLTLMRAALQASVTHRQAVSRAAAYALFGPNWQRLQTEVITLGVELAALQVPRQTAELRAELGVPAGLPVLGHVGQFRLQKNHLFLLDVFHTYLKRHGPACLLLVGDGEERQAIEARVAQLVLTEQVYLLGSRSDIPDLLWLMDVFVFPSYFEGLSLAFLEAQAAGLPCVISSNVSIRMEASRMPLVDVQRLEVAAGPAVWADAIAQAVKRGRHAPPYMDFDVGEKTQELVTFYQRAVAGEG</sequence>
<feature type="domain" description="Glycosyltransferase subfamily 4-like N-terminal" evidence="2">
    <location>
        <begin position="20"/>
        <end position="167"/>
    </location>
</feature>
<dbReference type="SUPFAM" id="SSF53756">
    <property type="entry name" value="UDP-Glycosyltransferase/glycogen phosphorylase"/>
    <property type="match status" value="1"/>
</dbReference>
<keyword evidence="4" id="KW-1185">Reference proteome</keyword>
<dbReference type="GO" id="GO:0016757">
    <property type="term" value="F:glycosyltransferase activity"/>
    <property type="evidence" value="ECO:0007669"/>
    <property type="project" value="TreeGrafter"/>
</dbReference>
<dbReference type="OrthoDB" id="9804196at2"/>
<dbReference type="Pfam" id="PF13439">
    <property type="entry name" value="Glyco_transf_4"/>
    <property type="match status" value="1"/>
</dbReference>
<protein>
    <submittedName>
        <fullName evidence="3">Glycosyltransferase family 1 protein</fullName>
    </submittedName>
</protein>
<dbReference type="Pfam" id="PF00534">
    <property type="entry name" value="Glycos_transf_1"/>
    <property type="match status" value="1"/>
</dbReference>
<reference evidence="3 4" key="1">
    <citation type="submission" date="2018-09" db="EMBL/GenBank/DDBJ databases">
        <authorList>
            <person name="Zhu H."/>
        </authorList>
    </citation>
    <scope>NUCLEOTIDE SEQUENCE [LARGE SCALE GENOMIC DNA]</scope>
    <source>
        <strain evidence="3 4">K2S05-167</strain>
    </source>
</reference>
<proteinExistence type="predicted"/>
<gene>
    <name evidence="3" type="ORF">D3875_08455</name>
</gene>
<dbReference type="EMBL" id="QYUJ01000014">
    <property type="protein sequence ID" value="RJF71600.1"/>
    <property type="molecule type" value="Genomic_DNA"/>
</dbReference>
<dbReference type="InterPro" id="IPR001296">
    <property type="entry name" value="Glyco_trans_1"/>
</dbReference>
<accession>A0A418V677</accession>
<dbReference type="InterPro" id="IPR050194">
    <property type="entry name" value="Glycosyltransferase_grp1"/>
</dbReference>
<comment type="caution">
    <text evidence="3">The sequence shown here is derived from an EMBL/GenBank/DDBJ whole genome shotgun (WGS) entry which is preliminary data.</text>
</comment>
<evidence type="ECO:0000313" key="3">
    <source>
        <dbReference type="EMBL" id="RJF71600.1"/>
    </source>
</evidence>
<dbReference type="InterPro" id="IPR028098">
    <property type="entry name" value="Glyco_trans_4-like_N"/>
</dbReference>
<organism evidence="3 4">
    <name type="scientific">Deinococcus cavernae</name>
    <dbReference type="NCBI Taxonomy" id="2320857"/>
    <lineage>
        <taxon>Bacteria</taxon>
        <taxon>Thermotogati</taxon>
        <taxon>Deinococcota</taxon>
        <taxon>Deinococci</taxon>
        <taxon>Deinococcales</taxon>
        <taxon>Deinococcaceae</taxon>
        <taxon>Deinococcus</taxon>
    </lineage>
</organism>
<dbReference type="PANTHER" id="PTHR45947">
    <property type="entry name" value="SULFOQUINOVOSYL TRANSFERASE SQD2"/>
    <property type="match status" value="1"/>
</dbReference>
<dbReference type="Gene3D" id="3.40.50.2000">
    <property type="entry name" value="Glycogen Phosphorylase B"/>
    <property type="match status" value="2"/>
</dbReference>